<feature type="transmembrane region" description="Helical" evidence="9">
    <location>
        <begin position="781"/>
        <end position="801"/>
    </location>
</feature>
<keyword evidence="5 9" id="KW-1133">Transmembrane helix</keyword>
<feature type="compositionally biased region" description="Polar residues" evidence="8">
    <location>
        <begin position="1"/>
        <end position="25"/>
    </location>
</feature>
<protein>
    <submittedName>
        <fullName evidence="12">SSD domain-containing protein</fullName>
    </submittedName>
</protein>
<dbReference type="WBParaSite" id="ACRNAN_scaffold1936.g18966.t1">
    <property type="protein sequence ID" value="ACRNAN_scaffold1936.g18966.t1"/>
    <property type="gene ID" value="ACRNAN_scaffold1936.g18966"/>
</dbReference>
<reference evidence="12" key="1">
    <citation type="submission" date="2022-11" db="UniProtKB">
        <authorList>
            <consortium name="WormBaseParasite"/>
        </authorList>
    </citation>
    <scope>IDENTIFICATION</scope>
</reference>
<dbReference type="PANTHER" id="PTHR10796">
    <property type="entry name" value="PATCHED-RELATED"/>
    <property type="match status" value="1"/>
</dbReference>
<dbReference type="PROSITE" id="PS50156">
    <property type="entry name" value="SSD"/>
    <property type="match status" value="1"/>
</dbReference>
<dbReference type="Pfam" id="PF02460">
    <property type="entry name" value="Patched"/>
    <property type="match status" value="1"/>
</dbReference>
<evidence type="ECO:0000256" key="7">
    <source>
        <dbReference type="ARBA" id="ARBA00023180"/>
    </source>
</evidence>
<keyword evidence="6 9" id="KW-0472">Membrane</keyword>
<dbReference type="AlphaFoldDB" id="A0A914D6M1"/>
<feature type="transmembrane region" description="Helical" evidence="9">
    <location>
        <begin position="74"/>
        <end position="102"/>
    </location>
</feature>
<dbReference type="InterPro" id="IPR003392">
    <property type="entry name" value="PTHD_SSD"/>
</dbReference>
<dbReference type="InterPro" id="IPR051697">
    <property type="entry name" value="Patched_domain-protein"/>
</dbReference>
<dbReference type="GO" id="GO:0006897">
    <property type="term" value="P:endocytosis"/>
    <property type="evidence" value="ECO:0007669"/>
    <property type="project" value="TreeGrafter"/>
</dbReference>
<organism evidence="11 12">
    <name type="scientific">Acrobeloides nanus</name>
    <dbReference type="NCBI Taxonomy" id="290746"/>
    <lineage>
        <taxon>Eukaryota</taxon>
        <taxon>Metazoa</taxon>
        <taxon>Ecdysozoa</taxon>
        <taxon>Nematoda</taxon>
        <taxon>Chromadorea</taxon>
        <taxon>Rhabditida</taxon>
        <taxon>Tylenchina</taxon>
        <taxon>Cephalobomorpha</taxon>
        <taxon>Cephaloboidea</taxon>
        <taxon>Cephalobidae</taxon>
        <taxon>Acrobeloides</taxon>
    </lineage>
</organism>
<dbReference type="InterPro" id="IPR000731">
    <property type="entry name" value="SSD"/>
</dbReference>
<evidence type="ECO:0000313" key="12">
    <source>
        <dbReference type="WBParaSite" id="ACRNAN_scaffold1936.g18966.t1"/>
    </source>
</evidence>
<dbReference type="SUPFAM" id="SSF82866">
    <property type="entry name" value="Multidrug efflux transporter AcrB transmembrane domain"/>
    <property type="match status" value="2"/>
</dbReference>
<accession>A0A914D6M1</accession>
<evidence type="ECO:0000256" key="1">
    <source>
        <dbReference type="ARBA" id="ARBA00004651"/>
    </source>
</evidence>
<evidence type="ECO:0000256" key="5">
    <source>
        <dbReference type="ARBA" id="ARBA00022989"/>
    </source>
</evidence>
<proteinExistence type="inferred from homology"/>
<feature type="transmembrane region" description="Helical" evidence="9">
    <location>
        <begin position="558"/>
        <end position="578"/>
    </location>
</feature>
<dbReference type="Gene3D" id="1.20.1640.10">
    <property type="entry name" value="Multidrug efflux transporter AcrB transmembrane domain"/>
    <property type="match status" value="2"/>
</dbReference>
<keyword evidence="7" id="KW-0325">Glycoprotein</keyword>
<name>A0A914D6M1_9BILA</name>
<feature type="transmembrane region" description="Helical" evidence="9">
    <location>
        <begin position="366"/>
        <end position="388"/>
    </location>
</feature>
<comment type="subcellular location">
    <subcellularLocation>
        <location evidence="1">Cell membrane</location>
        <topology evidence="1">Multi-pass membrane protein</topology>
    </subcellularLocation>
</comment>
<dbReference type="FunFam" id="1.20.1640.10:FF:000013">
    <property type="entry name" value="PaTched Related family"/>
    <property type="match status" value="1"/>
</dbReference>
<feature type="transmembrane region" description="Helical" evidence="9">
    <location>
        <begin position="394"/>
        <end position="417"/>
    </location>
</feature>
<keyword evidence="11" id="KW-1185">Reference proteome</keyword>
<dbReference type="PANTHER" id="PTHR10796:SF97">
    <property type="entry name" value="SSD DOMAIN-CONTAINING PROTEIN"/>
    <property type="match status" value="1"/>
</dbReference>
<evidence type="ECO:0000256" key="4">
    <source>
        <dbReference type="ARBA" id="ARBA00022692"/>
    </source>
</evidence>
<sequence length="947" mass="108351">MSPHSGSSNDICKPNLGSSCPNSPNDLKREDEPIPWSKLRHSSKLIGKRATNLYETKGKESKAARLAIKLFKKWGYFVINYDWIFIIICLLISTICFVKILYTPQQNSLTGYAPYGARSRKEEVRYQEFFNSNGRGVATYIFLTAKDNGTMLRERYLNETIHALDLAINNVTIYDNAKNLTEPYHKFCDEFCSINDPIRYFYNGFKIQQNLIQNESLLNGHIDLQYPNSKIFSFEINLQQNFFGIELNNDFKNHKSNNNHQPRSITNMKMVKIISLQLRAFHKPGWTDNSVKKYELDMVDFFTNKYKSENLNIYVMSNTYIEKETIDAGLSILPYLSVGFVIMGICSITSVLLIALHMQQFHLTKILLALMACIVPLLACATSLGILFFCGMRFSSILCVIPFLVLAIAVDSSFLMIHEWQRVLKIQAENPKILRVDFRMAEVLSEVGPSIFISTLTNVFSDAVGVFSSSPEMGLLCIGNLFAMIIAFFYQMTFYAGIMSIVGRYEIYLEKKRQNKLKLENIEDKDQVKHVQAKISKQTKQYVSNSIELYVFIISNKIIAIITLIIYIVYVGLAIWGITVMELGILREEYQIPEFLQATVFVNNPGNMSDLKNVQRLNALVGEMEALNGSWGPIGTKYFMRDFMEFESDNEDLDYDDNTNHSSMINVDDLKSFLDWPEYNYWNGFVKFKNNSDKLDKFFFTTAYHGKELAIWTKRGKLLNQWRDIVDNYSAQYDTTVFNEEDIFIDLIENMPTDAWQSVIGIVACMAIICWIFLDNIFAVIMTSMCIFSICTGIFGILSWLNVSLDPISMTAIMISMGFSVDIPAHVSYHYDQAGHIDQTLTPKQRLATCLSSVAWPAMQSGLSTILCISSLLFVKLYMAEVFFKAMVLTIALCTIHGLVFLPAFLIIYEWIITTVKSLVRHNKVDPTFSLDTNKKIEEDCNKRVSS</sequence>
<evidence type="ECO:0000256" key="8">
    <source>
        <dbReference type="SAM" id="MobiDB-lite"/>
    </source>
</evidence>
<evidence type="ECO:0000256" key="6">
    <source>
        <dbReference type="ARBA" id="ARBA00023136"/>
    </source>
</evidence>
<dbReference type="GO" id="GO:0005886">
    <property type="term" value="C:plasma membrane"/>
    <property type="evidence" value="ECO:0007669"/>
    <property type="project" value="UniProtKB-SubCell"/>
</dbReference>
<feature type="region of interest" description="Disordered" evidence="8">
    <location>
        <begin position="1"/>
        <end position="32"/>
    </location>
</feature>
<keyword evidence="3" id="KW-1003">Cell membrane</keyword>
<feature type="transmembrane region" description="Helical" evidence="9">
    <location>
        <begin position="887"/>
        <end position="912"/>
    </location>
</feature>
<evidence type="ECO:0000256" key="2">
    <source>
        <dbReference type="ARBA" id="ARBA00005585"/>
    </source>
</evidence>
<dbReference type="GO" id="GO:0030659">
    <property type="term" value="C:cytoplasmic vesicle membrane"/>
    <property type="evidence" value="ECO:0007669"/>
    <property type="project" value="TreeGrafter"/>
</dbReference>
<evidence type="ECO:0000313" key="11">
    <source>
        <dbReference type="Proteomes" id="UP000887540"/>
    </source>
</evidence>
<feature type="domain" description="SSD" evidence="10">
    <location>
        <begin position="339"/>
        <end position="501"/>
    </location>
</feature>
<keyword evidence="4 9" id="KW-0812">Transmembrane</keyword>
<feature type="transmembrane region" description="Helical" evidence="9">
    <location>
        <begin position="481"/>
        <end position="503"/>
    </location>
</feature>
<evidence type="ECO:0000256" key="9">
    <source>
        <dbReference type="SAM" id="Phobius"/>
    </source>
</evidence>
<feature type="transmembrane region" description="Helical" evidence="9">
    <location>
        <begin position="332"/>
        <end position="354"/>
    </location>
</feature>
<evidence type="ECO:0000256" key="3">
    <source>
        <dbReference type="ARBA" id="ARBA00022475"/>
    </source>
</evidence>
<comment type="similarity">
    <text evidence="2">Belongs to the patched family.</text>
</comment>
<feature type="transmembrane region" description="Helical" evidence="9">
    <location>
        <begin position="854"/>
        <end position="875"/>
    </location>
</feature>
<dbReference type="GO" id="GO:0018996">
    <property type="term" value="P:molting cycle, collagen and cuticulin-based cuticle"/>
    <property type="evidence" value="ECO:0007669"/>
    <property type="project" value="TreeGrafter"/>
</dbReference>
<dbReference type="Proteomes" id="UP000887540">
    <property type="component" value="Unplaced"/>
</dbReference>
<evidence type="ECO:0000259" key="10">
    <source>
        <dbReference type="PROSITE" id="PS50156"/>
    </source>
</evidence>
<feature type="transmembrane region" description="Helical" evidence="9">
    <location>
        <begin position="755"/>
        <end position="774"/>
    </location>
</feature>